<gene>
    <name evidence="1" type="ORF">BSIN_1634</name>
</gene>
<organism evidence="1 2">
    <name type="scientific">Burkholderia singularis</name>
    <dbReference type="NCBI Taxonomy" id="1503053"/>
    <lineage>
        <taxon>Bacteria</taxon>
        <taxon>Pseudomonadati</taxon>
        <taxon>Pseudomonadota</taxon>
        <taxon>Betaproteobacteria</taxon>
        <taxon>Burkholderiales</taxon>
        <taxon>Burkholderiaceae</taxon>
        <taxon>Burkholderia</taxon>
        <taxon>pseudomallei group</taxon>
    </lineage>
</organism>
<accession>A0A238GZF1</accession>
<protein>
    <submittedName>
        <fullName evidence="1">Uncharacterized protein</fullName>
    </submittedName>
</protein>
<proteinExistence type="predicted"/>
<dbReference type="Proteomes" id="UP000198460">
    <property type="component" value="Unassembled WGS sequence"/>
</dbReference>
<name>A0A238GZF1_9BURK</name>
<sequence length="61" mass="7130">MEFFVSLTLSFRKDRRRCVSQHFVPCRIQISTRDARAALRAHPPVCEAGDRLVARVAMWDR</sequence>
<dbReference type="EMBL" id="FXAN01000014">
    <property type="protein sequence ID" value="SMF98342.1"/>
    <property type="molecule type" value="Genomic_DNA"/>
</dbReference>
<reference evidence="1 2" key="1">
    <citation type="submission" date="2017-04" db="EMBL/GenBank/DDBJ databases">
        <authorList>
            <person name="Afonso C.L."/>
            <person name="Miller P.J."/>
            <person name="Scott M.A."/>
            <person name="Spackman E."/>
            <person name="Goraichik I."/>
            <person name="Dimitrov K.M."/>
            <person name="Suarez D.L."/>
            <person name="Swayne D.E."/>
        </authorList>
    </citation>
    <scope>NUCLEOTIDE SEQUENCE [LARGE SCALE GENOMIC DNA]</scope>
    <source>
        <strain evidence="1">LMG 28154</strain>
    </source>
</reference>
<dbReference type="AlphaFoldDB" id="A0A238GZF1"/>
<evidence type="ECO:0000313" key="1">
    <source>
        <dbReference type="EMBL" id="SMF98342.1"/>
    </source>
</evidence>
<evidence type="ECO:0000313" key="2">
    <source>
        <dbReference type="Proteomes" id="UP000198460"/>
    </source>
</evidence>